<proteinExistence type="predicted"/>
<name>A0A3N5BJD3_9BACL</name>
<sequence length="306" mass="34157">MNNLTKGLLGVTALIGAAIGTTWVVTKSTSKQKAKPIKPFFNGVAPYVFAHRGGMKLAPEHTMAAFKLANEHNVDGFEVDVRLTKDEQIVVFHDAFVDRTSNGAGRISNHTLEELRELDFGYHFKDVNGEHPYRGQDDAKIVTLEELLNAFPEMRINIDMKDDPETYEGSLIPSVLYRLINKLDAKDRVCVTSFNDAQIERFSLYVEDDIALGAGQSEVTKAFMLYNSGFGHLYIPKANTFQMPVKANGLSLATKGFIKFLHGLNVATGYYVVNNLDEMDDLIQKGAHTIVTDRPDIAQHLLTQRY</sequence>
<dbReference type="Gene3D" id="3.20.20.190">
    <property type="entry name" value="Phosphatidylinositol (PI) phosphodiesterase"/>
    <property type="match status" value="1"/>
</dbReference>
<dbReference type="PANTHER" id="PTHR46211:SF1">
    <property type="entry name" value="GLYCEROPHOSPHODIESTER PHOSPHODIESTERASE, CYTOPLASMIC"/>
    <property type="match status" value="1"/>
</dbReference>
<dbReference type="GO" id="GO:0008081">
    <property type="term" value="F:phosphoric diester hydrolase activity"/>
    <property type="evidence" value="ECO:0007669"/>
    <property type="project" value="InterPro"/>
</dbReference>
<evidence type="ECO:0000259" key="1">
    <source>
        <dbReference type="PROSITE" id="PS51704"/>
    </source>
</evidence>
<dbReference type="AlphaFoldDB" id="A0A3N5BJD3"/>
<dbReference type="PANTHER" id="PTHR46211">
    <property type="entry name" value="GLYCEROPHOSPHORYL DIESTER PHOSPHODIESTERASE"/>
    <property type="match status" value="1"/>
</dbReference>
<dbReference type="RefSeq" id="WP_123807339.1">
    <property type="nucleotide sequence ID" value="NZ_RKRK01000002.1"/>
</dbReference>
<dbReference type="SUPFAM" id="SSF51695">
    <property type="entry name" value="PLC-like phosphodiesterases"/>
    <property type="match status" value="1"/>
</dbReference>
<comment type="caution">
    <text evidence="2">The sequence shown here is derived from an EMBL/GenBank/DDBJ whole genome shotgun (WGS) entry which is preliminary data.</text>
</comment>
<evidence type="ECO:0000313" key="2">
    <source>
        <dbReference type="EMBL" id="RPF57777.1"/>
    </source>
</evidence>
<keyword evidence="3" id="KW-1185">Reference proteome</keyword>
<dbReference type="InterPro" id="IPR030395">
    <property type="entry name" value="GP_PDE_dom"/>
</dbReference>
<dbReference type="Proteomes" id="UP000277108">
    <property type="component" value="Unassembled WGS sequence"/>
</dbReference>
<organism evidence="2 3">
    <name type="scientific">Abyssicoccus albus</name>
    <dbReference type="NCBI Taxonomy" id="1817405"/>
    <lineage>
        <taxon>Bacteria</taxon>
        <taxon>Bacillati</taxon>
        <taxon>Bacillota</taxon>
        <taxon>Bacilli</taxon>
        <taxon>Bacillales</taxon>
        <taxon>Abyssicoccaceae</taxon>
    </lineage>
</organism>
<dbReference type="InterPro" id="IPR017946">
    <property type="entry name" value="PLC-like_Pdiesterase_TIM-brl"/>
</dbReference>
<dbReference type="EMBL" id="RKRK01000002">
    <property type="protein sequence ID" value="RPF57777.1"/>
    <property type="molecule type" value="Genomic_DNA"/>
</dbReference>
<dbReference type="PROSITE" id="PS51704">
    <property type="entry name" value="GP_PDE"/>
    <property type="match status" value="1"/>
</dbReference>
<dbReference type="CDD" id="cd08561">
    <property type="entry name" value="GDPD_cytoplasmic_ScUgpQ2_like"/>
    <property type="match status" value="1"/>
</dbReference>
<dbReference type="OrthoDB" id="384721at2"/>
<feature type="domain" description="GP-PDE" evidence="1">
    <location>
        <begin position="46"/>
        <end position="302"/>
    </location>
</feature>
<dbReference type="Pfam" id="PF03009">
    <property type="entry name" value="GDPD"/>
    <property type="match status" value="1"/>
</dbReference>
<protein>
    <submittedName>
        <fullName evidence="2">Glycerophosphoryl diester phosphodiesterase</fullName>
    </submittedName>
</protein>
<reference evidence="2 3" key="1">
    <citation type="submission" date="2018-11" db="EMBL/GenBank/DDBJ databases">
        <title>Genomic Encyclopedia of Type Strains, Phase IV (KMG-IV): sequencing the most valuable type-strain genomes for metagenomic binning, comparative biology and taxonomic classification.</title>
        <authorList>
            <person name="Goeker M."/>
        </authorList>
    </citation>
    <scope>NUCLEOTIDE SEQUENCE [LARGE SCALE GENOMIC DNA]</scope>
    <source>
        <strain evidence="2 3">DSM 29158</strain>
    </source>
</reference>
<gene>
    <name evidence="2" type="ORF">EDD62_0412</name>
</gene>
<dbReference type="GO" id="GO:0006629">
    <property type="term" value="P:lipid metabolic process"/>
    <property type="evidence" value="ECO:0007669"/>
    <property type="project" value="InterPro"/>
</dbReference>
<accession>A0A3N5BJD3</accession>
<evidence type="ECO:0000313" key="3">
    <source>
        <dbReference type="Proteomes" id="UP000277108"/>
    </source>
</evidence>